<dbReference type="Pfam" id="PF14520">
    <property type="entry name" value="HHH_5"/>
    <property type="match status" value="1"/>
</dbReference>
<feature type="compositionally biased region" description="Basic residues" evidence="1">
    <location>
        <begin position="163"/>
        <end position="177"/>
    </location>
</feature>
<dbReference type="Gene3D" id="1.10.150.20">
    <property type="entry name" value="5' to 3' exonuclease, C-terminal subdomain"/>
    <property type="match status" value="1"/>
</dbReference>
<evidence type="ECO:0000313" key="3">
    <source>
        <dbReference type="Proteomes" id="UP000672039"/>
    </source>
</evidence>
<gene>
    <name evidence="2" type="ORF">J9253_10555</name>
</gene>
<feature type="region of interest" description="Disordered" evidence="1">
    <location>
        <begin position="119"/>
        <end position="177"/>
    </location>
</feature>
<name>A0ABX7WN19_9GAMM</name>
<dbReference type="Proteomes" id="UP000672039">
    <property type="component" value="Chromosome"/>
</dbReference>
<keyword evidence="3" id="KW-1185">Reference proteome</keyword>
<dbReference type="EMBL" id="CP072801">
    <property type="protein sequence ID" value="QTR44496.1"/>
    <property type="molecule type" value="Genomic_DNA"/>
</dbReference>
<proteinExistence type="predicted"/>
<protein>
    <submittedName>
        <fullName evidence="2">Helix-hairpin-helix domain-containing protein</fullName>
    </submittedName>
</protein>
<evidence type="ECO:0000313" key="2">
    <source>
        <dbReference type="EMBL" id="QTR44496.1"/>
    </source>
</evidence>
<dbReference type="SUPFAM" id="SSF47794">
    <property type="entry name" value="Rad51 N-terminal domain-like"/>
    <property type="match status" value="1"/>
</dbReference>
<accession>A0ABX7WN19</accession>
<feature type="compositionally biased region" description="Basic and acidic residues" evidence="1">
    <location>
        <begin position="143"/>
        <end position="162"/>
    </location>
</feature>
<reference evidence="2 3" key="1">
    <citation type="submission" date="2021-04" db="EMBL/GenBank/DDBJ databases">
        <title>Genomics, taxonomy and metabolism of representatives of sulfur bacteria of the genus Thiothrix: Thiothrix fructosivorans QT, Thiothrix unzii A1T and three new species, Thiothrix subterranea sp. nov., Thiothrix litoralis sp. nov. and 'Candidatus Thiothrix anitrata' sp. nov.</title>
        <authorList>
            <person name="Ravin N.V."/>
            <person name="Smolyakov D."/>
            <person name="Rudenko T.S."/>
            <person name="Mardanov A.V."/>
            <person name="Beletsky A.V."/>
            <person name="Markov N.D."/>
            <person name="Fomenkov A.I."/>
            <person name="Roberts R.J."/>
            <person name="Karnachuk O.V."/>
            <person name="Novikov A."/>
            <person name="Grabovich M.Y."/>
        </authorList>
    </citation>
    <scope>NUCLEOTIDE SEQUENCE [LARGE SCALE GENOMIC DNA]</scope>
    <source>
        <strain evidence="2 3">AS</strain>
    </source>
</reference>
<dbReference type="InterPro" id="IPR010995">
    <property type="entry name" value="DNA_repair_Rad51/TF_NusA_a-hlx"/>
</dbReference>
<organism evidence="2 3">
    <name type="scientific">Thiothrix litoralis</name>
    <dbReference type="NCBI Taxonomy" id="2891210"/>
    <lineage>
        <taxon>Bacteria</taxon>
        <taxon>Pseudomonadati</taxon>
        <taxon>Pseudomonadota</taxon>
        <taxon>Gammaproteobacteria</taxon>
        <taxon>Thiotrichales</taxon>
        <taxon>Thiotrichaceae</taxon>
        <taxon>Thiothrix</taxon>
    </lineage>
</organism>
<dbReference type="RefSeq" id="WP_210220981.1">
    <property type="nucleotide sequence ID" value="NZ_CP072801.1"/>
</dbReference>
<sequence>MELEVAAVKYVGPATVKRLAEHGITTVEQLAEMSVEALTALPGIGENTAPLIIASAQETFARPPQEDAVAEVVLVDEVAPTEVTASNVLSIDEAAIEVVLVAALELGISDRILKKQAKKEGKARKSAKKAEKALKKATKKIAKKAEQEAKAEEKAVRKAEKKAAKHAKKDTKKAKKK</sequence>
<evidence type="ECO:0000256" key="1">
    <source>
        <dbReference type="SAM" id="MobiDB-lite"/>
    </source>
</evidence>